<name>A0A8X7TQ51_BRACI</name>
<feature type="compositionally biased region" description="Low complexity" evidence="1">
    <location>
        <begin position="68"/>
        <end position="80"/>
    </location>
</feature>
<gene>
    <name evidence="2" type="ORF">Bca52824_080516</name>
</gene>
<comment type="caution">
    <text evidence="2">The sequence shown here is derived from an EMBL/GenBank/DDBJ whole genome shotgun (WGS) entry which is preliminary data.</text>
</comment>
<organism evidence="2 3">
    <name type="scientific">Brassica carinata</name>
    <name type="common">Ethiopian mustard</name>
    <name type="synonym">Abyssinian cabbage</name>
    <dbReference type="NCBI Taxonomy" id="52824"/>
    <lineage>
        <taxon>Eukaryota</taxon>
        <taxon>Viridiplantae</taxon>
        <taxon>Streptophyta</taxon>
        <taxon>Embryophyta</taxon>
        <taxon>Tracheophyta</taxon>
        <taxon>Spermatophyta</taxon>
        <taxon>Magnoliopsida</taxon>
        <taxon>eudicotyledons</taxon>
        <taxon>Gunneridae</taxon>
        <taxon>Pentapetalae</taxon>
        <taxon>rosids</taxon>
        <taxon>malvids</taxon>
        <taxon>Brassicales</taxon>
        <taxon>Brassicaceae</taxon>
        <taxon>Brassiceae</taxon>
        <taxon>Brassica</taxon>
    </lineage>
</organism>
<dbReference type="EMBL" id="JAAMPC010000016">
    <property type="protein sequence ID" value="KAG2250380.1"/>
    <property type="molecule type" value="Genomic_DNA"/>
</dbReference>
<dbReference type="Proteomes" id="UP000886595">
    <property type="component" value="Unassembled WGS sequence"/>
</dbReference>
<keyword evidence="3" id="KW-1185">Reference proteome</keyword>
<reference evidence="2 3" key="1">
    <citation type="submission" date="2020-02" db="EMBL/GenBank/DDBJ databases">
        <authorList>
            <person name="Ma Q."/>
            <person name="Huang Y."/>
            <person name="Song X."/>
            <person name="Pei D."/>
        </authorList>
    </citation>
    <scope>NUCLEOTIDE SEQUENCE [LARGE SCALE GENOMIC DNA]</scope>
    <source>
        <strain evidence="2">Sxm20200214</strain>
        <tissue evidence="2">Leaf</tissue>
    </source>
</reference>
<proteinExistence type="predicted"/>
<evidence type="ECO:0000256" key="1">
    <source>
        <dbReference type="SAM" id="MobiDB-lite"/>
    </source>
</evidence>
<dbReference type="AlphaFoldDB" id="A0A8X7TQ51"/>
<evidence type="ECO:0000313" key="2">
    <source>
        <dbReference type="EMBL" id="KAG2250380.1"/>
    </source>
</evidence>
<sequence>MEAMESMEVLLSHLKRLEDQTLSTVDQSPDLDEWSEMELTQLLQDCDDVPPPPPLVSNTDKEEEDQTVSDNNNNNNSVSSLPAAAEKSLEEVTMDLDFHTIFEGLLSYDDEDLFWSDDLLFM</sequence>
<feature type="region of interest" description="Disordered" evidence="1">
    <location>
        <begin position="44"/>
        <end position="84"/>
    </location>
</feature>
<accession>A0A8X7TQ51</accession>
<evidence type="ECO:0000313" key="3">
    <source>
        <dbReference type="Proteomes" id="UP000886595"/>
    </source>
</evidence>
<protein>
    <submittedName>
        <fullName evidence="2">Uncharacterized protein</fullName>
    </submittedName>
</protein>